<accession>A0AAU8JXE4</accession>
<reference evidence="1" key="1">
    <citation type="submission" date="2024-06" db="EMBL/GenBank/DDBJ databases">
        <title>The genome sequences of Kitasatospora sp. strain HUAS MG31.</title>
        <authorList>
            <person name="Mo P."/>
        </authorList>
    </citation>
    <scope>NUCLEOTIDE SEQUENCE</scope>
    <source>
        <strain evidence="1">HUAS MG31</strain>
    </source>
</reference>
<dbReference type="EMBL" id="CP159872">
    <property type="protein sequence ID" value="XCM81045.1"/>
    <property type="molecule type" value="Genomic_DNA"/>
</dbReference>
<protein>
    <submittedName>
        <fullName evidence="1">DUF6303 family protein</fullName>
    </submittedName>
</protein>
<sequence length="85" mass="9081">MTTYRVVLAQGPRGNWRLFVALPGRVANWPTEEFAGAAIPSVSARAAALERLGYRLPDGSSWDWDEDADDAGGVVLLAGAQVRPA</sequence>
<evidence type="ECO:0000313" key="1">
    <source>
        <dbReference type="EMBL" id="XCM81045.1"/>
    </source>
</evidence>
<proteinExistence type="predicted"/>
<dbReference type="RefSeq" id="WP_354641981.1">
    <property type="nucleotide sequence ID" value="NZ_CP159872.1"/>
</dbReference>
<name>A0AAU8JXE4_9ACTN</name>
<dbReference type="Pfam" id="PF19820">
    <property type="entry name" value="DUF6303"/>
    <property type="match status" value="1"/>
</dbReference>
<dbReference type="AlphaFoldDB" id="A0AAU8JXE4"/>
<organism evidence="1">
    <name type="scientific">Kitasatospora camelliae</name>
    <dbReference type="NCBI Taxonomy" id="3156397"/>
    <lineage>
        <taxon>Bacteria</taxon>
        <taxon>Bacillati</taxon>
        <taxon>Actinomycetota</taxon>
        <taxon>Actinomycetes</taxon>
        <taxon>Kitasatosporales</taxon>
        <taxon>Streptomycetaceae</taxon>
        <taxon>Kitasatospora</taxon>
    </lineage>
</organism>
<dbReference type="KEGG" id="kcm:ABWK59_20080"/>
<gene>
    <name evidence="1" type="ORF">ABWK59_20080</name>
</gene>
<dbReference type="InterPro" id="IPR046270">
    <property type="entry name" value="DUF6303"/>
</dbReference>